<dbReference type="NCBIfam" id="TIGR02548">
    <property type="entry name" value="casB_cse2"/>
    <property type="match status" value="1"/>
</dbReference>
<protein>
    <recommendedName>
        <fullName evidence="3">CRISPR-associated protein, Cse2 family</fullName>
    </recommendedName>
</protein>
<dbReference type="PATRIC" id="fig|242163.4.peg.1757"/>
<dbReference type="InterPro" id="IPR038287">
    <property type="entry name" value="Cse2_sf"/>
</dbReference>
<proteinExistence type="predicted"/>
<sequence>MELIEDTTTLRRAQVGEIARFMKIAKDGEGALKADYVALKRLDPFADAQSVQQIAALTNALYRAKVDCEHMSVSRWKRWGLIAHGIAMTVHCAPDKSAPTLGQQLALAGVSEARVTRLLNARGDAFFQILPRVLRLIASRNVLPDWAELGRLILSEGASDARGMRRAEAARRKIVGDYVRARLMSERTS</sequence>
<dbReference type="InterPro" id="IPR013382">
    <property type="entry name" value="CRISPR-assoc_prot_Cse2"/>
</dbReference>
<comment type="caution">
    <text evidence="1">The sequence shown here is derived from an EMBL/GenBank/DDBJ whole genome shotgun (WGS) entry which is preliminary data.</text>
</comment>
<dbReference type="RefSeq" id="WP_050455035.1">
    <property type="nucleotide sequence ID" value="NZ_LFJJ01000159.1"/>
</dbReference>
<dbReference type="EMBL" id="LFJJ01000159">
    <property type="protein sequence ID" value="KND59114.1"/>
    <property type="molecule type" value="Genomic_DNA"/>
</dbReference>
<organism evidence="1 2">
    <name type="scientific">Candidatus Burkholderia verschuerenii</name>
    <dbReference type="NCBI Taxonomy" id="242163"/>
    <lineage>
        <taxon>Bacteria</taxon>
        <taxon>Pseudomonadati</taxon>
        <taxon>Pseudomonadota</taxon>
        <taxon>Betaproteobacteria</taxon>
        <taxon>Burkholderiales</taxon>
        <taxon>Burkholderiaceae</taxon>
        <taxon>Burkholderia</taxon>
    </lineage>
</organism>
<dbReference type="AlphaFoldDB" id="A0A0L0MB02"/>
<dbReference type="Pfam" id="PF09485">
    <property type="entry name" value="CRISPR_Cse2"/>
    <property type="match status" value="1"/>
</dbReference>
<dbReference type="Gene3D" id="1.10.520.40">
    <property type="entry name" value="CRISPR-associated protein Cse2"/>
    <property type="match status" value="1"/>
</dbReference>
<dbReference type="OrthoDB" id="8902517at2"/>
<gene>
    <name evidence="1" type="ORF">BVER_02583c</name>
</gene>
<evidence type="ECO:0008006" key="3">
    <source>
        <dbReference type="Google" id="ProtNLM"/>
    </source>
</evidence>
<keyword evidence="2" id="KW-1185">Reference proteome</keyword>
<reference evidence="2" key="1">
    <citation type="submission" date="2015-06" db="EMBL/GenBank/DDBJ databases">
        <title>Comparative genomics of Burkholderia leaf nodule symbionts.</title>
        <authorList>
            <person name="Carlier A."/>
            <person name="Eberl L."/>
            <person name="Pinto-Carbo M."/>
        </authorList>
    </citation>
    <scope>NUCLEOTIDE SEQUENCE [LARGE SCALE GENOMIC DNA]</scope>
    <source>
        <strain evidence="2">UZHbot4</strain>
    </source>
</reference>
<name>A0A0L0MB02_9BURK</name>
<evidence type="ECO:0000313" key="2">
    <source>
        <dbReference type="Proteomes" id="UP000036959"/>
    </source>
</evidence>
<accession>A0A0L0MB02</accession>
<dbReference type="Proteomes" id="UP000036959">
    <property type="component" value="Unassembled WGS sequence"/>
</dbReference>
<evidence type="ECO:0000313" key="1">
    <source>
        <dbReference type="EMBL" id="KND59114.1"/>
    </source>
</evidence>